<dbReference type="GO" id="GO:0006508">
    <property type="term" value="P:proteolysis"/>
    <property type="evidence" value="ECO:0007669"/>
    <property type="project" value="InterPro"/>
</dbReference>
<dbReference type="InterPro" id="IPR002410">
    <property type="entry name" value="Peptidase_S33"/>
</dbReference>
<dbReference type="GO" id="GO:0008233">
    <property type="term" value="F:peptidase activity"/>
    <property type="evidence" value="ECO:0007669"/>
    <property type="project" value="InterPro"/>
</dbReference>
<comment type="similarity">
    <text evidence="1">Belongs to the peptidase S33 family.</text>
</comment>
<dbReference type="SUPFAM" id="SSF53474">
    <property type="entry name" value="alpha/beta-Hydrolases"/>
    <property type="match status" value="1"/>
</dbReference>
<dbReference type="GO" id="GO:0016020">
    <property type="term" value="C:membrane"/>
    <property type="evidence" value="ECO:0007669"/>
    <property type="project" value="TreeGrafter"/>
</dbReference>
<dbReference type="Pfam" id="PF00561">
    <property type="entry name" value="Abhydrolase_1"/>
    <property type="match status" value="1"/>
</dbReference>
<accession>A0A4Y7TH30</accession>
<dbReference type="InterPro" id="IPR029058">
    <property type="entry name" value="AB_hydrolase_fold"/>
</dbReference>
<evidence type="ECO:0000313" key="6">
    <source>
        <dbReference type="Proteomes" id="UP000298030"/>
    </source>
</evidence>
<sequence>MRPLPALLLILLPVLQLVVALNAVDVTEGYVSFEVPSINRTCQTYYKIIGTLRPGVRPLIALHGGPGVNSEYLEILSDVTNGRTGPLIVYDQIGNGLSTHLRETAGNKSFWTVDLFISELKNLLAKLNIKEYDLLGQSWGGMLGSSFAIQRPRGLKHLVLFSSPASMDLWIQAQIALKNKFPEKLRDALDKYDEDHIPTPEYEEAMAYYNSHHLCTLDPFPLPIIHGAEWAARDQTVGDTMYGSSQFKVTGSLAGWSVIDQLPNIKVPTLVTNGAQDGAQDLVVLPFVERIPRVKWVKFQNSSHMAHYEEREKFMRTLSKFLYH</sequence>
<organism evidence="5 6">
    <name type="scientific">Coprinellus micaceus</name>
    <name type="common">Glistening ink-cap mushroom</name>
    <name type="synonym">Coprinus micaceus</name>
    <dbReference type="NCBI Taxonomy" id="71717"/>
    <lineage>
        <taxon>Eukaryota</taxon>
        <taxon>Fungi</taxon>
        <taxon>Dikarya</taxon>
        <taxon>Basidiomycota</taxon>
        <taxon>Agaricomycotina</taxon>
        <taxon>Agaricomycetes</taxon>
        <taxon>Agaricomycetidae</taxon>
        <taxon>Agaricales</taxon>
        <taxon>Agaricineae</taxon>
        <taxon>Psathyrellaceae</taxon>
        <taxon>Coprinellus</taxon>
    </lineage>
</organism>
<dbReference type="InterPro" id="IPR000073">
    <property type="entry name" value="AB_hydrolase_1"/>
</dbReference>
<dbReference type="EMBL" id="QPFP01000012">
    <property type="protein sequence ID" value="TEB33466.1"/>
    <property type="molecule type" value="Genomic_DNA"/>
</dbReference>
<dbReference type="PRINTS" id="PR00793">
    <property type="entry name" value="PROAMNOPTASE"/>
</dbReference>
<feature type="domain" description="AB hydrolase-1" evidence="4">
    <location>
        <begin position="58"/>
        <end position="310"/>
    </location>
</feature>
<feature type="chain" id="PRO_5021483483" evidence="3">
    <location>
        <begin position="21"/>
        <end position="324"/>
    </location>
</feature>
<name>A0A4Y7TH30_COPMI</name>
<dbReference type="PIRSF" id="PIRSF005539">
    <property type="entry name" value="Pept_S33_TRI_F1"/>
    <property type="match status" value="1"/>
</dbReference>
<dbReference type="InterPro" id="IPR005945">
    <property type="entry name" value="Pro_imino_pep"/>
</dbReference>
<dbReference type="Gene3D" id="3.40.50.1820">
    <property type="entry name" value="alpha/beta hydrolase"/>
    <property type="match status" value="1"/>
</dbReference>
<evidence type="ECO:0000259" key="4">
    <source>
        <dbReference type="Pfam" id="PF00561"/>
    </source>
</evidence>
<dbReference type="OrthoDB" id="190201at2759"/>
<evidence type="ECO:0000256" key="1">
    <source>
        <dbReference type="ARBA" id="ARBA00010088"/>
    </source>
</evidence>
<evidence type="ECO:0000256" key="3">
    <source>
        <dbReference type="SAM" id="SignalP"/>
    </source>
</evidence>
<comment type="caution">
    <text evidence="5">The sequence shown here is derived from an EMBL/GenBank/DDBJ whole genome shotgun (WGS) entry which is preliminary data.</text>
</comment>
<dbReference type="PANTHER" id="PTHR43798:SF33">
    <property type="entry name" value="HYDROLASE, PUTATIVE (AFU_ORTHOLOGUE AFUA_2G14860)-RELATED"/>
    <property type="match status" value="1"/>
</dbReference>
<evidence type="ECO:0000256" key="2">
    <source>
        <dbReference type="ARBA" id="ARBA00022801"/>
    </source>
</evidence>
<dbReference type="Proteomes" id="UP000298030">
    <property type="component" value="Unassembled WGS sequence"/>
</dbReference>
<feature type="signal peptide" evidence="3">
    <location>
        <begin position="1"/>
        <end position="20"/>
    </location>
</feature>
<dbReference type="AlphaFoldDB" id="A0A4Y7TH30"/>
<proteinExistence type="inferred from homology"/>
<dbReference type="InterPro" id="IPR050266">
    <property type="entry name" value="AB_hydrolase_sf"/>
</dbReference>
<dbReference type="PANTHER" id="PTHR43798">
    <property type="entry name" value="MONOACYLGLYCEROL LIPASE"/>
    <property type="match status" value="1"/>
</dbReference>
<gene>
    <name evidence="5" type="ORF">FA13DRAFT_1812654</name>
</gene>
<protein>
    <submittedName>
        <fullName evidence="5">Proline-specific peptidase</fullName>
    </submittedName>
</protein>
<keyword evidence="3" id="KW-0732">Signal</keyword>
<dbReference type="STRING" id="71717.A0A4Y7TH30"/>
<evidence type="ECO:0000313" key="5">
    <source>
        <dbReference type="EMBL" id="TEB33466.1"/>
    </source>
</evidence>
<dbReference type="NCBIfam" id="TIGR01250">
    <property type="entry name" value="pro_imino_pep_2"/>
    <property type="match status" value="1"/>
</dbReference>
<reference evidence="5 6" key="1">
    <citation type="journal article" date="2019" name="Nat. Ecol. Evol.">
        <title>Megaphylogeny resolves global patterns of mushroom evolution.</title>
        <authorList>
            <person name="Varga T."/>
            <person name="Krizsan K."/>
            <person name="Foldi C."/>
            <person name="Dima B."/>
            <person name="Sanchez-Garcia M."/>
            <person name="Sanchez-Ramirez S."/>
            <person name="Szollosi G.J."/>
            <person name="Szarkandi J.G."/>
            <person name="Papp V."/>
            <person name="Albert L."/>
            <person name="Andreopoulos W."/>
            <person name="Angelini C."/>
            <person name="Antonin V."/>
            <person name="Barry K.W."/>
            <person name="Bougher N.L."/>
            <person name="Buchanan P."/>
            <person name="Buyck B."/>
            <person name="Bense V."/>
            <person name="Catcheside P."/>
            <person name="Chovatia M."/>
            <person name="Cooper J."/>
            <person name="Damon W."/>
            <person name="Desjardin D."/>
            <person name="Finy P."/>
            <person name="Geml J."/>
            <person name="Haridas S."/>
            <person name="Hughes K."/>
            <person name="Justo A."/>
            <person name="Karasinski D."/>
            <person name="Kautmanova I."/>
            <person name="Kiss B."/>
            <person name="Kocsube S."/>
            <person name="Kotiranta H."/>
            <person name="LaButti K.M."/>
            <person name="Lechner B.E."/>
            <person name="Liimatainen K."/>
            <person name="Lipzen A."/>
            <person name="Lukacs Z."/>
            <person name="Mihaltcheva S."/>
            <person name="Morgado L.N."/>
            <person name="Niskanen T."/>
            <person name="Noordeloos M.E."/>
            <person name="Ohm R.A."/>
            <person name="Ortiz-Santana B."/>
            <person name="Ovrebo C."/>
            <person name="Racz N."/>
            <person name="Riley R."/>
            <person name="Savchenko A."/>
            <person name="Shiryaev A."/>
            <person name="Soop K."/>
            <person name="Spirin V."/>
            <person name="Szebenyi C."/>
            <person name="Tomsovsky M."/>
            <person name="Tulloss R.E."/>
            <person name="Uehling J."/>
            <person name="Grigoriev I.V."/>
            <person name="Vagvolgyi C."/>
            <person name="Papp T."/>
            <person name="Martin F.M."/>
            <person name="Miettinen O."/>
            <person name="Hibbett D.S."/>
            <person name="Nagy L.G."/>
        </authorList>
    </citation>
    <scope>NUCLEOTIDE SEQUENCE [LARGE SCALE GENOMIC DNA]</scope>
    <source>
        <strain evidence="5 6">FP101781</strain>
    </source>
</reference>
<keyword evidence="6" id="KW-1185">Reference proteome</keyword>
<keyword evidence="2" id="KW-0378">Hydrolase</keyword>